<gene>
    <name evidence="1" type="ORF">SAMN05421761_101105</name>
</gene>
<reference evidence="2" key="1">
    <citation type="submission" date="2017-01" db="EMBL/GenBank/DDBJ databases">
        <authorList>
            <person name="Varghese N."/>
            <person name="Submissions S."/>
        </authorList>
    </citation>
    <scope>NUCLEOTIDE SEQUENCE [LARGE SCALE GENOMIC DNA]</scope>
    <source>
        <strain evidence="2">DSM 46698</strain>
    </source>
</reference>
<dbReference type="AlphaFoldDB" id="A0A1N7JKL7"/>
<dbReference type="Proteomes" id="UP000186026">
    <property type="component" value="Unassembled WGS sequence"/>
</dbReference>
<name>A0A1N7JKL7_9BACT</name>
<dbReference type="RefSeq" id="WP_076497513.1">
    <property type="nucleotide sequence ID" value="NZ_FTOP01000001.1"/>
</dbReference>
<dbReference type="STRING" id="529505.SAMN05421761_101105"/>
<proteinExistence type="predicted"/>
<dbReference type="OrthoDB" id="9789567at2"/>
<dbReference type="NCBIfam" id="NF041925">
    <property type="entry name" value="QatC"/>
    <property type="match status" value="1"/>
</dbReference>
<dbReference type="EMBL" id="FTOP01000001">
    <property type="protein sequence ID" value="SIS49913.1"/>
    <property type="molecule type" value="Genomic_DNA"/>
</dbReference>
<evidence type="ECO:0000313" key="2">
    <source>
        <dbReference type="Proteomes" id="UP000186026"/>
    </source>
</evidence>
<keyword evidence="2" id="KW-1185">Reference proteome</keyword>
<dbReference type="InterPro" id="IPR014729">
    <property type="entry name" value="Rossmann-like_a/b/a_fold"/>
</dbReference>
<dbReference type="Gene3D" id="3.40.50.620">
    <property type="entry name" value="HUPs"/>
    <property type="match status" value="1"/>
</dbReference>
<organism evidence="1 2">
    <name type="scientific">Belliella pelovolcani</name>
    <dbReference type="NCBI Taxonomy" id="529505"/>
    <lineage>
        <taxon>Bacteria</taxon>
        <taxon>Pseudomonadati</taxon>
        <taxon>Bacteroidota</taxon>
        <taxon>Cytophagia</taxon>
        <taxon>Cytophagales</taxon>
        <taxon>Cyclobacteriaceae</taxon>
        <taxon>Belliella</taxon>
    </lineage>
</organism>
<evidence type="ECO:0008006" key="3">
    <source>
        <dbReference type="Google" id="ProtNLM"/>
    </source>
</evidence>
<dbReference type="InterPro" id="IPR049676">
    <property type="entry name" value="QatC"/>
</dbReference>
<evidence type="ECO:0000313" key="1">
    <source>
        <dbReference type="EMBL" id="SIS49913.1"/>
    </source>
</evidence>
<sequence>MKVTVAIKEAEYGKFSDLYLNYNDRGIDRNVLLSFNMGSKYPFEKVSDFLIDFSSVKFDFFLITAIVYGVDNLLSRAIYSNDGWSRDIEVVFPVNNIGIWIGKEDKLKLILDFLTGDNWLVSFIQNTQDSLFYPRPLSRRREIPPTYKIDSIKSTSLFSGGLDSLIGVIDELEKLSSDERILLISHFDSKSPGPNDDQNKLFGHLEAEYQNKIYWIQSKLALSRKDTDGNRVTVENNYRSRSLFFIGLGCYLSPIDELIIPENGTISINYPLTPSRVSSLSTRTTHPYVIKNTQELLIEVGITTLLDNPYTFKTKGEMFIDCATRSPFIKSIFQDSVSCGKRGRRHQHKDNSNEKHHCGRCMPCVYRRAALHKAGLDRNEQYGNFITNAKNREASKDLPALISYLRKDISLEKMKRDLLVNGNIEIDKLEDYAKMVLRSKQEVLQLFIDKGNTFIKTELGIK</sequence>
<accession>A0A1N7JKL7</accession>
<protein>
    <recommendedName>
        <fullName evidence="3">7-cyano-7-deazaguanine synthase (Queuosine biosynthesis)</fullName>
    </recommendedName>
</protein>